<keyword evidence="2" id="KW-1185">Reference proteome</keyword>
<gene>
    <name evidence="1" type="ORF">KGMB01110_29060</name>
</gene>
<name>A0A391P567_9FIRM</name>
<accession>A0A391P567</accession>
<comment type="caution">
    <text evidence="1">The sequence shown here is derived from an EMBL/GenBank/DDBJ whole genome shotgun (WGS) entry which is preliminary data.</text>
</comment>
<dbReference type="AlphaFoldDB" id="A0A391P567"/>
<evidence type="ECO:0000313" key="1">
    <source>
        <dbReference type="EMBL" id="GCA68470.1"/>
    </source>
</evidence>
<evidence type="ECO:0000313" key="2">
    <source>
        <dbReference type="Proteomes" id="UP000265643"/>
    </source>
</evidence>
<dbReference type="Proteomes" id="UP000265643">
    <property type="component" value="Unassembled WGS sequence"/>
</dbReference>
<dbReference type="EMBL" id="BHGK01000005">
    <property type="protein sequence ID" value="GCA68470.1"/>
    <property type="molecule type" value="Genomic_DNA"/>
</dbReference>
<organism evidence="1 2">
    <name type="scientific">Mediterraneibacter butyricigenes</name>
    <dbReference type="NCBI Taxonomy" id="2316025"/>
    <lineage>
        <taxon>Bacteria</taxon>
        <taxon>Bacillati</taxon>
        <taxon>Bacillota</taxon>
        <taxon>Clostridia</taxon>
        <taxon>Lachnospirales</taxon>
        <taxon>Lachnospiraceae</taxon>
        <taxon>Mediterraneibacter</taxon>
    </lineage>
</organism>
<reference evidence="2" key="1">
    <citation type="submission" date="2018-09" db="EMBL/GenBank/DDBJ databases">
        <title>Draft Genome Sequence of Mediterraneibacter sp. KCTC 15684.</title>
        <authorList>
            <person name="Kim J.S."/>
            <person name="Han K.I."/>
            <person name="Suh M.K."/>
            <person name="Lee K.C."/>
            <person name="Eom M.K."/>
            <person name="Lee J.H."/>
            <person name="Park S.H."/>
            <person name="Kang S.W."/>
            <person name="Park J.E."/>
            <person name="Oh B.S."/>
            <person name="Yu S.Y."/>
            <person name="Choi S.H."/>
            <person name="Lee D.H."/>
            <person name="Yoon H."/>
            <person name="Kim B."/>
            <person name="Yang S.J."/>
            <person name="Lee J.S."/>
        </authorList>
    </citation>
    <scope>NUCLEOTIDE SEQUENCE [LARGE SCALE GENOMIC DNA]</scope>
    <source>
        <strain evidence="2">KCTC 15684</strain>
    </source>
</reference>
<protein>
    <submittedName>
        <fullName evidence="1">Uncharacterized protein</fullName>
    </submittedName>
</protein>
<sequence>MCRISDRKGLHFCKIERTFNEMQAIARIRREAGEEQWLFSVWLFRDCRGKISLMGSMKIL</sequence>
<proteinExistence type="predicted"/>